<keyword evidence="2" id="KW-0479">Metal-binding</keyword>
<evidence type="ECO:0000256" key="1">
    <source>
        <dbReference type="ARBA" id="ARBA00004123"/>
    </source>
</evidence>
<feature type="domain" description="C2H2-type" evidence="8">
    <location>
        <begin position="3"/>
        <end position="28"/>
    </location>
</feature>
<evidence type="ECO:0000256" key="4">
    <source>
        <dbReference type="ARBA" id="ARBA00022771"/>
    </source>
</evidence>
<evidence type="ECO:0000313" key="9">
    <source>
        <dbReference type="EMBL" id="PPQ66060.1"/>
    </source>
</evidence>
<keyword evidence="6" id="KW-0539">Nucleus</keyword>
<keyword evidence="3" id="KW-0677">Repeat</keyword>
<proteinExistence type="predicted"/>
<dbReference type="GO" id="GO:0005634">
    <property type="term" value="C:nucleus"/>
    <property type="evidence" value="ECO:0007669"/>
    <property type="project" value="UniProtKB-SubCell"/>
</dbReference>
<evidence type="ECO:0000256" key="2">
    <source>
        <dbReference type="ARBA" id="ARBA00022723"/>
    </source>
</evidence>
<comment type="subcellular location">
    <subcellularLocation>
        <location evidence="1">Nucleus</location>
    </subcellularLocation>
</comment>
<dbReference type="STRING" id="181874.A0A409VII1"/>
<keyword evidence="4 7" id="KW-0863">Zinc-finger</keyword>
<organism evidence="9 10">
    <name type="scientific">Panaeolus cyanescens</name>
    <dbReference type="NCBI Taxonomy" id="181874"/>
    <lineage>
        <taxon>Eukaryota</taxon>
        <taxon>Fungi</taxon>
        <taxon>Dikarya</taxon>
        <taxon>Basidiomycota</taxon>
        <taxon>Agaricomycotina</taxon>
        <taxon>Agaricomycetes</taxon>
        <taxon>Agaricomycetidae</taxon>
        <taxon>Agaricales</taxon>
        <taxon>Agaricineae</taxon>
        <taxon>Galeropsidaceae</taxon>
        <taxon>Panaeolus</taxon>
    </lineage>
</organism>
<dbReference type="PROSITE" id="PS00028">
    <property type="entry name" value="ZINC_FINGER_C2H2_1"/>
    <property type="match status" value="2"/>
</dbReference>
<evidence type="ECO:0000259" key="8">
    <source>
        <dbReference type="PROSITE" id="PS50157"/>
    </source>
</evidence>
<evidence type="ECO:0000256" key="6">
    <source>
        <dbReference type="ARBA" id="ARBA00023242"/>
    </source>
</evidence>
<dbReference type="GO" id="GO:0001228">
    <property type="term" value="F:DNA-binding transcription activator activity, RNA polymerase II-specific"/>
    <property type="evidence" value="ECO:0007669"/>
    <property type="project" value="TreeGrafter"/>
</dbReference>
<accession>A0A409VII1</accession>
<dbReference type="Pfam" id="PF13894">
    <property type="entry name" value="zf-C2H2_4"/>
    <property type="match status" value="1"/>
</dbReference>
<evidence type="ECO:0000256" key="3">
    <source>
        <dbReference type="ARBA" id="ARBA00022737"/>
    </source>
</evidence>
<feature type="domain" description="C2H2-type" evidence="8">
    <location>
        <begin position="82"/>
        <end position="111"/>
    </location>
</feature>
<sequence>MTYWCDDCDREFTQLQHREQHWRNSPLHHYCHVCKRHLRSEKGFEQHARAVHPDSFCEECVLIFQDDDDLHDHRCRSAEHPYYCDECRQEFSSANALRHHMMSSAHQEKDHDCGLRNCSESFISQAALILHWESGACESGIEFADVHELVVDFDNDRYLSDYLGLCAVRKSDVQDWRSGRRFQCPDCSTLSRSAHSAMQHFNNTHIGRAFKCPYRDCDPVATFTSFSGMVQHVASDSCGCADNNWVRKKINYRVNFIRKAYRPRHFL</sequence>
<evidence type="ECO:0000256" key="5">
    <source>
        <dbReference type="ARBA" id="ARBA00022833"/>
    </source>
</evidence>
<dbReference type="PANTHER" id="PTHR24376:SF235">
    <property type="entry name" value="C2H2-TYPE DOMAIN-CONTAINING PROTEIN"/>
    <property type="match status" value="1"/>
</dbReference>
<dbReference type="InterPro" id="IPR013087">
    <property type="entry name" value="Znf_C2H2_type"/>
</dbReference>
<comment type="caution">
    <text evidence="9">The sequence shown here is derived from an EMBL/GenBank/DDBJ whole genome shotgun (WGS) entry which is preliminary data.</text>
</comment>
<dbReference type="GO" id="GO:0000978">
    <property type="term" value="F:RNA polymerase II cis-regulatory region sequence-specific DNA binding"/>
    <property type="evidence" value="ECO:0007669"/>
    <property type="project" value="TreeGrafter"/>
</dbReference>
<dbReference type="GO" id="GO:0008270">
    <property type="term" value="F:zinc ion binding"/>
    <property type="evidence" value="ECO:0007669"/>
    <property type="project" value="UniProtKB-KW"/>
</dbReference>
<dbReference type="InParanoid" id="A0A409VII1"/>
<evidence type="ECO:0000313" key="10">
    <source>
        <dbReference type="Proteomes" id="UP000284842"/>
    </source>
</evidence>
<dbReference type="EMBL" id="NHTK01006052">
    <property type="protein sequence ID" value="PPQ66060.1"/>
    <property type="molecule type" value="Genomic_DNA"/>
</dbReference>
<name>A0A409VII1_9AGAR</name>
<reference evidence="9 10" key="1">
    <citation type="journal article" date="2018" name="Evol. Lett.">
        <title>Horizontal gene cluster transfer increased hallucinogenic mushroom diversity.</title>
        <authorList>
            <person name="Reynolds H.T."/>
            <person name="Vijayakumar V."/>
            <person name="Gluck-Thaler E."/>
            <person name="Korotkin H.B."/>
            <person name="Matheny P.B."/>
            <person name="Slot J.C."/>
        </authorList>
    </citation>
    <scope>NUCLEOTIDE SEQUENCE [LARGE SCALE GENOMIC DNA]</scope>
    <source>
        <strain evidence="9 10">2629</strain>
    </source>
</reference>
<keyword evidence="5" id="KW-0862">Zinc</keyword>
<dbReference type="InterPro" id="IPR036236">
    <property type="entry name" value="Znf_C2H2_sf"/>
</dbReference>
<dbReference type="OrthoDB" id="6077919at2759"/>
<evidence type="ECO:0000256" key="7">
    <source>
        <dbReference type="PROSITE-ProRule" id="PRU00042"/>
    </source>
</evidence>
<dbReference type="Gene3D" id="3.30.160.60">
    <property type="entry name" value="Classic Zinc Finger"/>
    <property type="match status" value="1"/>
</dbReference>
<gene>
    <name evidence="9" type="ORF">CVT24_000242</name>
</gene>
<protein>
    <recommendedName>
        <fullName evidence="8">C2H2-type domain-containing protein</fullName>
    </recommendedName>
</protein>
<dbReference type="PANTHER" id="PTHR24376">
    <property type="entry name" value="ZINC FINGER PROTEIN"/>
    <property type="match status" value="1"/>
</dbReference>
<dbReference type="AlphaFoldDB" id="A0A409VII1"/>
<dbReference type="SUPFAM" id="SSF57667">
    <property type="entry name" value="beta-beta-alpha zinc fingers"/>
    <property type="match status" value="1"/>
</dbReference>
<dbReference type="PROSITE" id="PS50157">
    <property type="entry name" value="ZINC_FINGER_C2H2_2"/>
    <property type="match status" value="2"/>
</dbReference>
<dbReference type="Proteomes" id="UP000284842">
    <property type="component" value="Unassembled WGS sequence"/>
</dbReference>
<dbReference type="SMART" id="SM00355">
    <property type="entry name" value="ZnF_C2H2"/>
    <property type="match status" value="7"/>
</dbReference>
<keyword evidence="10" id="KW-1185">Reference proteome</keyword>